<reference evidence="2" key="1">
    <citation type="submission" date="2022-11" db="EMBL/GenBank/DDBJ databases">
        <title>Chromosomal genome sequence assembly and mating type (MAT) locus characterization of the leprose asexual lichenized fungus Lepraria neglecta (Nyl.) Erichsen.</title>
        <authorList>
            <person name="Allen J.L."/>
            <person name="Pfeffer B."/>
        </authorList>
    </citation>
    <scope>NUCLEOTIDE SEQUENCE</scope>
    <source>
        <strain evidence="2">Allen 5258</strain>
    </source>
</reference>
<evidence type="ECO:0000313" key="3">
    <source>
        <dbReference type="Proteomes" id="UP001276659"/>
    </source>
</evidence>
<name>A0AAD9YYT0_9LECA</name>
<protein>
    <submittedName>
        <fullName evidence="2">Uncharacterized protein</fullName>
    </submittedName>
</protein>
<dbReference type="AlphaFoldDB" id="A0AAD9YYT0"/>
<gene>
    <name evidence="2" type="ORF">OEA41_009887</name>
</gene>
<sequence length="71" mass="7989">MIRPTGPKEKKLPYTHSLQVTDEQLIQLEDNLMSSEFNGEDVIYSDSDPYLDGDQDADGDSDPDALDERTI</sequence>
<comment type="caution">
    <text evidence="2">The sequence shown here is derived from an EMBL/GenBank/DDBJ whole genome shotgun (WGS) entry which is preliminary data.</text>
</comment>
<proteinExistence type="predicted"/>
<evidence type="ECO:0000256" key="1">
    <source>
        <dbReference type="SAM" id="MobiDB-lite"/>
    </source>
</evidence>
<feature type="compositionally biased region" description="Acidic residues" evidence="1">
    <location>
        <begin position="49"/>
        <end position="65"/>
    </location>
</feature>
<feature type="region of interest" description="Disordered" evidence="1">
    <location>
        <begin position="41"/>
        <end position="71"/>
    </location>
</feature>
<accession>A0AAD9YYT0</accession>
<dbReference type="Proteomes" id="UP001276659">
    <property type="component" value="Unassembled WGS sequence"/>
</dbReference>
<keyword evidence="3" id="KW-1185">Reference proteome</keyword>
<organism evidence="2 3">
    <name type="scientific">Lepraria neglecta</name>
    <dbReference type="NCBI Taxonomy" id="209136"/>
    <lineage>
        <taxon>Eukaryota</taxon>
        <taxon>Fungi</taxon>
        <taxon>Dikarya</taxon>
        <taxon>Ascomycota</taxon>
        <taxon>Pezizomycotina</taxon>
        <taxon>Lecanoromycetes</taxon>
        <taxon>OSLEUM clade</taxon>
        <taxon>Lecanoromycetidae</taxon>
        <taxon>Lecanorales</taxon>
        <taxon>Lecanorineae</taxon>
        <taxon>Stereocaulaceae</taxon>
        <taxon>Lepraria</taxon>
    </lineage>
</organism>
<dbReference type="EMBL" id="JASNWA010000011">
    <property type="protein sequence ID" value="KAK3166762.1"/>
    <property type="molecule type" value="Genomic_DNA"/>
</dbReference>
<evidence type="ECO:0000313" key="2">
    <source>
        <dbReference type="EMBL" id="KAK3166762.1"/>
    </source>
</evidence>